<evidence type="ECO:0000313" key="2">
    <source>
        <dbReference type="Proteomes" id="UP000243459"/>
    </source>
</evidence>
<protein>
    <submittedName>
        <fullName evidence="1">Uncharacterized protein</fullName>
    </submittedName>
</protein>
<dbReference type="AlphaFoldDB" id="A0A5P1F225"/>
<sequence>MELSLPNPNPNPSPCSNVALVVGVTGMVGSSLVDALKKREAVRLPLGRLRPSPPISLVQVPSPQTGPVRFQVDAYWTGPPPFEAPPPAGRSRDPPLLVTVAELEHGRSHVRRQLGDAAELCSTR</sequence>
<proteinExistence type="predicted"/>
<organism evidence="1 2">
    <name type="scientific">Asparagus officinalis</name>
    <name type="common">Garden asparagus</name>
    <dbReference type="NCBI Taxonomy" id="4686"/>
    <lineage>
        <taxon>Eukaryota</taxon>
        <taxon>Viridiplantae</taxon>
        <taxon>Streptophyta</taxon>
        <taxon>Embryophyta</taxon>
        <taxon>Tracheophyta</taxon>
        <taxon>Spermatophyta</taxon>
        <taxon>Magnoliopsida</taxon>
        <taxon>Liliopsida</taxon>
        <taxon>Asparagales</taxon>
        <taxon>Asparagaceae</taxon>
        <taxon>Asparagoideae</taxon>
        <taxon>Asparagus</taxon>
    </lineage>
</organism>
<accession>A0A5P1F225</accession>
<dbReference type="Gramene" id="ONK70480">
    <property type="protein sequence ID" value="ONK70480"/>
    <property type="gene ID" value="A4U43_C05F34150"/>
</dbReference>
<dbReference type="EMBL" id="CM007385">
    <property type="protein sequence ID" value="ONK70480.1"/>
    <property type="molecule type" value="Genomic_DNA"/>
</dbReference>
<reference evidence="2" key="1">
    <citation type="journal article" date="2017" name="Nat. Commun.">
        <title>The asparagus genome sheds light on the origin and evolution of a young Y chromosome.</title>
        <authorList>
            <person name="Harkess A."/>
            <person name="Zhou J."/>
            <person name="Xu C."/>
            <person name="Bowers J.E."/>
            <person name="Van der Hulst R."/>
            <person name="Ayyampalayam S."/>
            <person name="Mercati F."/>
            <person name="Riccardi P."/>
            <person name="McKain M.R."/>
            <person name="Kakrana A."/>
            <person name="Tang H."/>
            <person name="Ray J."/>
            <person name="Groenendijk J."/>
            <person name="Arikit S."/>
            <person name="Mathioni S.M."/>
            <person name="Nakano M."/>
            <person name="Shan H."/>
            <person name="Telgmann-Rauber A."/>
            <person name="Kanno A."/>
            <person name="Yue Z."/>
            <person name="Chen H."/>
            <person name="Li W."/>
            <person name="Chen Y."/>
            <person name="Xu X."/>
            <person name="Zhang Y."/>
            <person name="Luo S."/>
            <person name="Chen H."/>
            <person name="Gao J."/>
            <person name="Mao Z."/>
            <person name="Pires J.C."/>
            <person name="Luo M."/>
            <person name="Kudrna D."/>
            <person name="Wing R.A."/>
            <person name="Meyers B.C."/>
            <person name="Yi K."/>
            <person name="Kong H."/>
            <person name="Lavrijsen P."/>
            <person name="Sunseri F."/>
            <person name="Falavigna A."/>
            <person name="Ye Y."/>
            <person name="Leebens-Mack J.H."/>
            <person name="Chen G."/>
        </authorList>
    </citation>
    <scope>NUCLEOTIDE SEQUENCE [LARGE SCALE GENOMIC DNA]</scope>
    <source>
        <strain evidence="2">cv. DH0086</strain>
    </source>
</reference>
<keyword evidence="2" id="KW-1185">Reference proteome</keyword>
<evidence type="ECO:0000313" key="1">
    <source>
        <dbReference type="EMBL" id="ONK70480.1"/>
    </source>
</evidence>
<dbReference type="Proteomes" id="UP000243459">
    <property type="component" value="Chromosome 5"/>
</dbReference>
<gene>
    <name evidence="1" type="ORF">A4U43_C05F34150</name>
</gene>
<name>A0A5P1F225_ASPOF</name>